<accession>A0A060S6N3</accession>
<comment type="caution">
    <text evidence="2">The sequence shown here is derived from an EMBL/GenBank/DDBJ whole genome shotgun (WGS) entry which is preliminary data.</text>
</comment>
<keyword evidence="3" id="KW-1185">Reference proteome</keyword>
<feature type="chain" id="PRO_5001587288" description="ELMO domain-containing protein" evidence="1">
    <location>
        <begin position="22"/>
        <end position="98"/>
    </location>
</feature>
<proteinExistence type="predicted"/>
<dbReference type="EMBL" id="CCBP010000056">
    <property type="protein sequence ID" value="CDO69841.1"/>
    <property type="molecule type" value="Genomic_DNA"/>
</dbReference>
<dbReference type="HOGENOM" id="CLU_2334687_0_0_1"/>
<gene>
    <name evidence="2" type="ORF">BN946_scf184803.g39</name>
</gene>
<keyword evidence="1" id="KW-0732">Signal</keyword>
<reference evidence="2" key="1">
    <citation type="submission" date="2014-01" db="EMBL/GenBank/DDBJ databases">
        <title>The genome of the white-rot fungus Pycnoporus cinnabarinus: a basidiomycete model with a versatile arsenal for lignocellulosic biomass breakdown.</title>
        <authorList>
            <person name="Levasseur A."/>
            <person name="Lomascolo A."/>
            <person name="Ruiz-Duenas F.J."/>
            <person name="Uzan E."/>
            <person name="Piumi F."/>
            <person name="Kues U."/>
            <person name="Ram A.F.J."/>
            <person name="Murat C."/>
            <person name="Haon M."/>
            <person name="Benoit I."/>
            <person name="Arfi Y."/>
            <person name="Chevret D."/>
            <person name="Drula E."/>
            <person name="Kwon M.J."/>
            <person name="Gouret P."/>
            <person name="Lesage-Meessen L."/>
            <person name="Lombard V."/>
            <person name="Mariette J."/>
            <person name="Noirot C."/>
            <person name="Park J."/>
            <person name="Patyshakuliyeva A."/>
            <person name="Wieneger R.A.B."/>
            <person name="Wosten H.A.B."/>
            <person name="Martin F."/>
            <person name="Coutinho P.M."/>
            <person name="de Vries R."/>
            <person name="Martinez A.T."/>
            <person name="Klopp C."/>
            <person name="Pontarotti P."/>
            <person name="Henrissat B."/>
            <person name="Record E."/>
        </authorList>
    </citation>
    <scope>NUCLEOTIDE SEQUENCE [LARGE SCALE GENOMIC DNA]</scope>
    <source>
        <strain evidence="2">BRFM137</strain>
    </source>
</reference>
<dbReference type="Proteomes" id="UP000029665">
    <property type="component" value="Unassembled WGS sequence"/>
</dbReference>
<dbReference type="OrthoDB" id="2744058at2759"/>
<evidence type="ECO:0008006" key="4">
    <source>
        <dbReference type="Google" id="ProtNLM"/>
    </source>
</evidence>
<name>A0A060S6N3_PYCCI</name>
<feature type="signal peptide" evidence="1">
    <location>
        <begin position="1"/>
        <end position="21"/>
    </location>
</feature>
<evidence type="ECO:0000313" key="2">
    <source>
        <dbReference type="EMBL" id="CDO69841.1"/>
    </source>
</evidence>
<sequence>MTPENIAYIACLLCHILSCEASWKDQGMRVFNGKKFFDKIVDLLNSNGFGKAVLAYYVSQVYSATAIEEPDDELNEFESIRRALAAQDALPEPSTSEL</sequence>
<evidence type="ECO:0000313" key="3">
    <source>
        <dbReference type="Proteomes" id="UP000029665"/>
    </source>
</evidence>
<evidence type="ECO:0000256" key="1">
    <source>
        <dbReference type="SAM" id="SignalP"/>
    </source>
</evidence>
<dbReference type="InterPro" id="IPR046521">
    <property type="entry name" value="DUF6698"/>
</dbReference>
<dbReference type="STRING" id="5643.A0A060S6N3"/>
<organism evidence="2 3">
    <name type="scientific">Pycnoporus cinnabarinus</name>
    <name type="common">Cinnabar-red polypore</name>
    <name type="synonym">Trametes cinnabarina</name>
    <dbReference type="NCBI Taxonomy" id="5643"/>
    <lineage>
        <taxon>Eukaryota</taxon>
        <taxon>Fungi</taxon>
        <taxon>Dikarya</taxon>
        <taxon>Basidiomycota</taxon>
        <taxon>Agaricomycotina</taxon>
        <taxon>Agaricomycetes</taxon>
        <taxon>Polyporales</taxon>
        <taxon>Polyporaceae</taxon>
        <taxon>Trametes</taxon>
    </lineage>
</organism>
<dbReference type="Pfam" id="PF20414">
    <property type="entry name" value="DUF6698"/>
    <property type="match status" value="1"/>
</dbReference>
<dbReference type="AlphaFoldDB" id="A0A060S6N3"/>
<protein>
    <recommendedName>
        <fullName evidence="4">ELMO domain-containing protein</fullName>
    </recommendedName>
</protein>